<evidence type="ECO:0000313" key="1">
    <source>
        <dbReference type="EMBL" id="SVC17222.1"/>
    </source>
</evidence>
<organism evidence="1">
    <name type="scientific">marine metagenome</name>
    <dbReference type="NCBI Taxonomy" id="408172"/>
    <lineage>
        <taxon>unclassified sequences</taxon>
        <taxon>metagenomes</taxon>
        <taxon>ecological metagenomes</taxon>
    </lineage>
</organism>
<dbReference type="AlphaFoldDB" id="A0A382K143"/>
<protein>
    <submittedName>
        <fullName evidence="1">Uncharacterized protein</fullName>
    </submittedName>
</protein>
<proteinExistence type="predicted"/>
<accession>A0A382K143</accession>
<gene>
    <name evidence="1" type="ORF">METZ01_LOCUS270076</name>
</gene>
<feature type="non-terminal residue" evidence="1">
    <location>
        <position position="112"/>
    </location>
</feature>
<reference evidence="1" key="1">
    <citation type="submission" date="2018-05" db="EMBL/GenBank/DDBJ databases">
        <authorList>
            <person name="Lanie J.A."/>
            <person name="Ng W.-L."/>
            <person name="Kazmierczak K.M."/>
            <person name="Andrzejewski T.M."/>
            <person name="Davidsen T.M."/>
            <person name="Wayne K.J."/>
            <person name="Tettelin H."/>
            <person name="Glass J.I."/>
            <person name="Rusch D."/>
            <person name="Podicherti R."/>
            <person name="Tsui H.-C.T."/>
            <person name="Winkler M.E."/>
        </authorList>
    </citation>
    <scope>NUCLEOTIDE SEQUENCE</scope>
</reference>
<sequence length="112" mass="13505">MNKSQFIASNRNLPSVILEKIYDFAFLDNLQKDKLFKELFKGHFQKQPWAHLRRIDYIINHQDIFKNYAMVSEKKRILAQRHDSIVFGYKSIIYMPNVENPFVIKRCFTAYE</sequence>
<dbReference type="EMBL" id="UINC01077256">
    <property type="protein sequence ID" value="SVC17222.1"/>
    <property type="molecule type" value="Genomic_DNA"/>
</dbReference>
<name>A0A382K143_9ZZZZ</name>